<evidence type="ECO:0000256" key="1">
    <source>
        <dbReference type="SAM" id="SignalP"/>
    </source>
</evidence>
<keyword evidence="3" id="KW-1185">Reference proteome</keyword>
<feature type="signal peptide" evidence="1">
    <location>
        <begin position="1"/>
        <end position="17"/>
    </location>
</feature>
<evidence type="ECO:0000313" key="3">
    <source>
        <dbReference type="Proteomes" id="UP000748756"/>
    </source>
</evidence>
<keyword evidence="1" id="KW-0732">Signal</keyword>
<dbReference type="EMBL" id="JAAAUQ010000800">
    <property type="protein sequence ID" value="KAF9147499.1"/>
    <property type="molecule type" value="Genomic_DNA"/>
</dbReference>
<dbReference type="Proteomes" id="UP000748756">
    <property type="component" value="Unassembled WGS sequence"/>
</dbReference>
<evidence type="ECO:0000313" key="2">
    <source>
        <dbReference type="EMBL" id="KAF9147499.1"/>
    </source>
</evidence>
<dbReference type="AlphaFoldDB" id="A0A9P5RTH5"/>
<feature type="chain" id="PRO_5040201883" evidence="1">
    <location>
        <begin position="18"/>
        <end position="55"/>
    </location>
</feature>
<sequence>MKSGIVLLGLMASVASALPSGSTFARVDSTSLECRYDCISSTLTWTAEGGYRNEI</sequence>
<gene>
    <name evidence="2" type="ORF">BG015_010875</name>
</gene>
<proteinExistence type="predicted"/>
<organism evidence="2 3">
    <name type="scientific">Linnemannia schmuckeri</name>
    <dbReference type="NCBI Taxonomy" id="64567"/>
    <lineage>
        <taxon>Eukaryota</taxon>
        <taxon>Fungi</taxon>
        <taxon>Fungi incertae sedis</taxon>
        <taxon>Mucoromycota</taxon>
        <taxon>Mortierellomycotina</taxon>
        <taxon>Mortierellomycetes</taxon>
        <taxon>Mortierellales</taxon>
        <taxon>Mortierellaceae</taxon>
        <taxon>Linnemannia</taxon>
    </lineage>
</organism>
<protein>
    <submittedName>
        <fullName evidence="2">Uncharacterized protein</fullName>
    </submittedName>
</protein>
<comment type="caution">
    <text evidence="2">The sequence shown here is derived from an EMBL/GenBank/DDBJ whole genome shotgun (WGS) entry which is preliminary data.</text>
</comment>
<name>A0A9P5RTH5_9FUNG</name>
<accession>A0A9P5RTH5</accession>
<dbReference type="OrthoDB" id="10494790at2759"/>
<reference evidence="2" key="1">
    <citation type="journal article" date="2020" name="Fungal Divers.">
        <title>Resolving the Mortierellaceae phylogeny through synthesis of multi-gene phylogenetics and phylogenomics.</title>
        <authorList>
            <person name="Vandepol N."/>
            <person name="Liber J."/>
            <person name="Desiro A."/>
            <person name="Na H."/>
            <person name="Kennedy M."/>
            <person name="Barry K."/>
            <person name="Grigoriev I.V."/>
            <person name="Miller A.N."/>
            <person name="O'Donnell K."/>
            <person name="Stajich J.E."/>
            <person name="Bonito G."/>
        </authorList>
    </citation>
    <scope>NUCLEOTIDE SEQUENCE</scope>
    <source>
        <strain evidence="2">NRRL 6426</strain>
    </source>
</reference>